<name>A0A843WWS2_COLES</name>
<sequence length="153" mass="16527">MVWLPIDVSEGALQATVVLESGLEWRTRSGGENGGAAAPNYCFGNQFLGVVCCGTRVCSSLTSWSARGARWFCLRALDRVEVDIWLFLPNFVEVQDVGACVLRLWSHVVALVYAEVFTSACVDSAGSAGVIFGLTRVVVEAFTLFPLLCSTLQ</sequence>
<dbReference type="AlphaFoldDB" id="A0A843WWS2"/>
<dbReference type="Proteomes" id="UP000652761">
    <property type="component" value="Unassembled WGS sequence"/>
</dbReference>
<keyword evidence="2" id="KW-1185">Reference proteome</keyword>
<evidence type="ECO:0000313" key="2">
    <source>
        <dbReference type="Proteomes" id="UP000652761"/>
    </source>
</evidence>
<gene>
    <name evidence="1" type="ORF">Taro_047713</name>
</gene>
<comment type="caution">
    <text evidence="1">The sequence shown here is derived from an EMBL/GenBank/DDBJ whole genome shotgun (WGS) entry which is preliminary data.</text>
</comment>
<reference evidence="1" key="1">
    <citation type="submission" date="2017-07" db="EMBL/GenBank/DDBJ databases">
        <title>Taro Niue Genome Assembly and Annotation.</title>
        <authorList>
            <person name="Atibalentja N."/>
            <person name="Keating K."/>
            <person name="Fields C.J."/>
        </authorList>
    </citation>
    <scope>NUCLEOTIDE SEQUENCE</scope>
    <source>
        <strain evidence="1">Niue_2</strain>
        <tissue evidence="1">Leaf</tissue>
    </source>
</reference>
<dbReference type="EMBL" id="NMUH01006232">
    <property type="protein sequence ID" value="MQM14779.1"/>
    <property type="molecule type" value="Genomic_DNA"/>
</dbReference>
<protein>
    <submittedName>
        <fullName evidence="1">Uncharacterized protein</fullName>
    </submittedName>
</protein>
<evidence type="ECO:0000313" key="1">
    <source>
        <dbReference type="EMBL" id="MQM14779.1"/>
    </source>
</evidence>
<proteinExistence type="predicted"/>
<organism evidence="1 2">
    <name type="scientific">Colocasia esculenta</name>
    <name type="common">Wild taro</name>
    <name type="synonym">Arum esculentum</name>
    <dbReference type="NCBI Taxonomy" id="4460"/>
    <lineage>
        <taxon>Eukaryota</taxon>
        <taxon>Viridiplantae</taxon>
        <taxon>Streptophyta</taxon>
        <taxon>Embryophyta</taxon>
        <taxon>Tracheophyta</taxon>
        <taxon>Spermatophyta</taxon>
        <taxon>Magnoliopsida</taxon>
        <taxon>Liliopsida</taxon>
        <taxon>Araceae</taxon>
        <taxon>Aroideae</taxon>
        <taxon>Colocasieae</taxon>
        <taxon>Colocasia</taxon>
    </lineage>
</organism>
<accession>A0A843WWS2</accession>